<proteinExistence type="predicted"/>
<dbReference type="PROSITE" id="PS51257">
    <property type="entry name" value="PROKAR_LIPOPROTEIN"/>
    <property type="match status" value="1"/>
</dbReference>
<gene>
    <name evidence="1" type="ORF">F2Y10_07985</name>
</gene>
<dbReference type="AlphaFoldDB" id="A0A5B3GZ95"/>
<evidence type="ECO:0000313" key="2">
    <source>
        <dbReference type="Proteomes" id="UP000322940"/>
    </source>
</evidence>
<dbReference type="Gene3D" id="2.40.160.20">
    <property type="match status" value="1"/>
</dbReference>
<protein>
    <recommendedName>
        <fullName evidence="3">Outer membrane protein beta-barrel domain-containing protein</fullName>
    </recommendedName>
</protein>
<dbReference type="Proteomes" id="UP000322940">
    <property type="component" value="Unassembled WGS sequence"/>
</dbReference>
<dbReference type="EMBL" id="VVXH01000006">
    <property type="protein sequence ID" value="KAA2378984.1"/>
    <property type="molecule type" value="Genomic_DNA"/>
</dbReference>
<reference evidence="1 2" key="1">
    <citation type="journal article" date="2019" name="Nat. Med.">
        <title>A library of human gut bacterial isolates paired with longitudinal multiomics data enables mechanistic microbiome research.</title>
        <authorList>
            <person name="Poyet M."/>
            <person name="Groussin M."/>
            <person name="Gibbons S.M."/>
            <person name="Avila-Pacheco J."/>
            <person name="Jiang X."/>
            <person name="Kearney S.M."/>
            <person name="Perrotta A.R."/>
            <person name="Berdy B."/>
            <person name="Zhao S."/>
            <person name="Lieberman T.D."/>
            <person name="Swanson P.K."/>
            <person name="Smith M."/>
            <person name="Roesemann S."/>
            <person name="Alexander J.E."/>
            <person name="Rich S.A."/>
            <person name="Livny J."/>
            <person name="Vlamakis H."/>
            <person name="Clish C."/>
            <person name="Bullock K."/>
            <person name="Deik A."/>
            <person name="Scott J."/>
            <person name="Pierce K.A."/>
            <person name="Xavier R.J."/>
            <person name="Alm E.J."/>
        </authorList>
    </citation>
    <scope>NUCLEOTIDE SEQUENCE [LARGE SCALE GENOMIC DNA]</scope>
    <source>
        <strain evidence="1 2">BIOML-A266</strain>
    </source>
</reference>
<dbReference type="SUPFAM" id="SSF56925">
    <property type="entry name" value="OMPA-like"/>
    <property type="match status" value="1"/>
</dbReference>
<dbReference type="InterPro" id="IPR011250">
    <property type="entry name" value="OMP/PagP_B-barrel"/>
</dbReference>
<sequence length="346" mass="38659">MRNFTTSLQLITATAMLTATGCTPAIYTNIQKSYPARTEESPVLVYDLADTVPAPAQTLGSVWIKDSGFSTGCSYENIIRLAKNETNKIGGNGLHVVWHKKPAALGKSCHQISADMLLLPDSVYTASYARNAKAQQARIAQYSGTPEIVPADKTDPERKKVNPRYNILHASAGYSMLTSEFKFPRNCDGDPKHWVSVDAGYQWISRIGLGVGIRYTGHFTSGKQRYVSMDSDYEKLNISLHYIAPEIALYQNVGRRWTFHESVGIGYMRYFEGMMHNTESIGGFGVHGTAGFNYRIKPWLGIGAHVLVQHARFDPEKSRTLRQRMSKDNTTMTHISFNGGLSFYFF</sequence>
<dbReference type="RefSeq" id="WP_130065021.1">
    <property type="nucleotide sequence ID" value="NZ_JAHOOA010000005.1"/>
</dbReference>
<accession>A0A5B3GZ95</accession>
<name>A0A5B3GZ95_9BACT</name>
<evidence type="ECO:0008006" key="3">
    <source>
        <dbReference type="Google" id="ProtNLM"/>
    </source>
</evidence>
<comment type="caution">
    <text evidence="1">The sequence shown here is derived from an EMBL/GenBank/DDBJ whole genome shotgun (WGS) entry which is preliminary data.</text>
</comment>
<organism evidence="1 2">
    <name type="scientific">Alistipes onderdonkii</name>
    <dbReference type="NCBI Taxonomy" id="328813"/>
    <lineage>
        <taxon>Bacteria</taxon>
        <taxon>Pseudomonadati</taxon>
        <taxon>Bacteroidota</taxon>
        <taxon>Bacteroidia</taxon>
        <taxon>Bacteroidales</taxon>
        <taxon>Rikenellaceae</taxon>
        <taxon>Alistipes</taxon>
    </lineage>
</organism>
<evidence type="ECO:0000313" key="1">
    <source>
        <dbReference type="EMBL" id="KAA2378984.1"/>
    </source>
</evidence>